<dbReference type="InterPro" id="IPR005149">
    <property type="entry name" value="Tscrpt_reg_PadR_N"/>
</dbReference>
<protein>
    <submittedName>
        <fullName evidence="2">PadR family transcriptional regulator</fullName>
    </submittedName>
</protein>
<dbReference type="InterPro" id="IPR036390">
    <property type="entry name" value="WH_DNA-bd_sf"/>
</dbReference>
<dbReference type="Proteomes" id="UP001165074">
    <property type="component" value="Unassembled WGS sequence"/>
</dbReference>
<evidence type="ECO:0000313" key="3">
    <source>
        <dbReference type="EMBL" id="GLY84835.1"/>
    </source>
</evidence>
<evidence type="ECO:0000313" key="5">
    <source>
        <dbReference type="Proteomes" id="UP001165135"/>
    </source>
</evidence>
<gene>
    <name evidence="2" type="ORF">Airi01_015950</name>
    <name evidence="3" type="ORF">Airi02_027640</name>
</gene>
<organism evidence="2 5">
    <name type="scientific">Actinoallomurus iriomotensis</name>
    <dbReference type="NCBI Taxonomy" id="478107"/>
    <lineage>
        <taxon>Bacteria</taxon>
        <taxon>Bacillati</taxon>
        <taxon>Actinomycetota</taxon>
        <taxon>Actinomycetes</taxon>
        <taxon>Streptosporangiales</taxon>
        <taxon>Thermomonosporaceae</taxon>
        <taxon>Actinoallomurus</taxon>
    </lineage>
</organism>
<dbReference type="EMBL" id="BSTK01000003">
    <property type="protein sequence ID" value="GLY84835.1"/>
    <property type="molecule type" value="Genomic_DNA"/>
</dbReference>
<dbReference type="AlphaFoldDB" id="A0A9W6VIU4"/>
<sequence>MKGHLDGMLLAALEDGPRHGYAVMEILRAGSDGRFDLPTGTIYPALRRLERAGHVRAQWSEEGGRRRRVYELTPSGRRTLDDERHAWQEFSSAVTALLGPHRRPVTS</sequence>
<dbReference type="Gene3D" id="1.10.10.10">
    <property type="entry name" value="Winged helix-like DNA-binding domain superfamily/Winged helix DNA-binding domain"/>
    <property type="match status" value="1"/>
</dbReference>
<dbReference type="InterPro" id="IPR052509">
    <property type="entry name" value="Metal_resp_DNA-bind_regulator"/>
</dbReference>
<evidence type="ECO:0000313" key="2">
    <source>
        <dbReference type="EMBL" id="GLY73328.1"/>
    </source>
</evidence>
<dbReference type="PANTHER" id="PTHR33169:SF14">
    <property type="entry name" value="TRANSCRIPTIONAL REGULATOR RV3488"/>
    <property type="match status" value="1"/>
</dbReference>
<dbReference type="PANTHER" id="PTHR33169">
    <property type="entry name" value="PADR-FAMILY TRANSCRIPTIONAL REGULATOR"/>
    <property type="match status" value="1"/>
</dbReference>
<accession>A0A9W6VIU4</accession>
<dbReference type="InterPro" id="IPR036388">
    <property type="entry name" value="WH-like_DNA-bd_sf"/>
</dbReference>
<dbReference type="SUPFAM" id="SSF46785">
    <property type="entry name" value="Winged helix' DNA-binding domain"/>
    <property type="match status" value="1"/>
</dbReference>
<comment type="caution">
    <text evidence="2">The sequence shown here is derived from an EMBL/GenBank/DDBJ whole genome shotgun (WGS) entry which is preliminary data.</text>
</comment>
<dbReference type="Proteomes" id="UP001165135">
    <property type="component" value="Unassembled WGS sequence"/>
</dbReference>
<evidence type="ECO:0000259" key="1">
    <source>
        <dbReference type="Pfam" id="PF03551"/>
    </source>
</evidence>
<reference evidence="2" key="1">
    <citation type="submission" date="2023-03" db="EMBL/GenBank/DDBJ databases">
        <title>Actinoallomurus iriomotensis NBRC 103681.</title>
        <authorList>
            <person name="Ichikawa N."/>
            <person name="Sato H."/>
            <person name="Tonouchi N."/>
        </authorList>
    </citation>
    <scope>NUCLEOTIDE SEQUENCE</scope>
    <source>
        <strain evidence="2">NBRC 103681</strain>
    </source>
</reference>
<name>A0A9W6VIU4_9ACTN</name>
<evidence type="ECO:0000313" key="4">
    <source>
        <dbReference type="Proteomes" id="UP001165074"/>
    </source>
</evidence>
<reference evidence="3" key="2">
    <citation type="submission" date="2023-03" db="EMBL/GenBank/DDBJ databases">
        <title>Actinoallomurus iriomotensis NBRC 103684.</title>
        <authorList>
            <person name="Ichikawa N."/>
            <person name="Sato H."/>
            <person name="Tonouchi N."/>
        </authorList>
    </citation>
    <scope>NUCLEOTIDE SEQUENCE</scope>
    <source>
        <strain evidence="3">NBRC 103684</strain>
    </source>
</reference>
<feature type="domain" description="Transcription regulator PadR N-terminal" evidence="1">
    <location>
        <begin position="9"/>
        <end position="81"/>
    </location>
</feature>
<dbReference type="EMBL" id="BSTJ01000001">
    <property type="protein sequence ID" value="GLY73328.1"/>
    <property type="molecule type" value="Genomic_DNA"/>
</dbReference>
<dbReference type="Pfam" id="PF03551">
    <property type="entry name" value="PadR"/>
    <property type="match status" value="1"/>
</dbReference>
<keyword evidence="4" id="KW-1185">Reference proteome</keyword>
<proteinExistence type="predicted"/>